<dbReference type="InterPro" id="IPR027417">
    <property type="entry name" value="P-loop_NTPase"/>
</dbReference>
<name>A0A1J4MA48_9CRYT</name>
<protein>
    <submittedName>
        <fullName evidence="10">UMP-CMP kinase</fullName>
    </submittedName>
</protein>
<dbReference type="GO" id="GO:0006207">
    <property type="term" value="P:'de novo' pyrimidine nucleobase biosynthetic process"/>
    <property type="evidence" value="ECO:0007669"/>
    <property type="project" value="InterPro"/>
</dbReference>
<evidence type="ECO:0000256" key="1">
    <source>
        <dbReference type="ARBA" id="ARBA00022490"/>
    </source>
</evidence>
<dbReference type="RefSeq" id="XP_067066459.1">
    <property type="nucleotide sequence ID" value="XM_067212876.1"/>
</dbReference>
<dbReference type="CDD" id="cd01428">
    <property type="entry name" value="ADK"/>
    <property type="match status" value="1"/>
</dbReference>
<evidence type="ECO:0000256" key="5">
    <source>
        <dbReference type="ARBA" id="ARBA00022840"/>
    </source>
</evidence>
<dbReference type="PANTHER" id="PTHR23359">
    <property type="entry name" value="NUCLEOTIDE KINASE"/>
    <property type="match status" value="1"/>
</dbReference>
<dbReference type="HAMAP" id="MF_00235">
    <property type="entry name" value="Adenylate_kinase_Adk"/>
    <property type="match status" value="1"/>
</dbReference>
<dbReference type="VEuPathDB" id="CryptoDB:cand_026480"/>
<evidence type="ECO:0000313" key="10">
    <source>
        <dbReference type="EMBL" id="OII71090.1"/>
    </source>
</evidence>
<dbReference type="InterPro" id="IPR000850">
    <property type="entry name" value="Adenylat/UMP-CMP_kin"/>
</dbReference>
<dbReference type="PRINTS" id="PR00094">
    <property type="entry name" value="ADENYLTKNASE"/>
</dbReference>
<evidence type="ECO:0000256" key="9">
    <source>
        <dbReference type="RuleBase" id="RU003330"/>
    </source>
</evidence>
<evidence type="ECO:0000256" key="7">
    <source>
        <dbReference type="ARBA" id="ARBA00023242"/>
    </source>
</evidence>
<dbReference type="OrthoDB" id="442176at2759"/>
<evidence type="ECO:0000256" key="6">
    <source>
        <dbReference type="ARBA" id="ARBA00022975"/>
    </source>
</evidence>
<keyword evidence="5" id="KW-0067">ATP-binding</keyword>
<evidence type="ECO:0000256" key="4">
    <source>
        <dbReference type="ARBA" id="ARBA00022777"/>
    </source>
</evidence>
<keyword evidence="3" id="KW-0547">Nucleotide-binding</keyword>
<dbReference type="SUPFAM" id="SSF52540">
    <property type="entry name" value="P-loop containing nucleoside triphosphate hydrolases"/>
    <property type="match status" value="1"/>
</dbReference>
<accession>A0A1J4MA48</accession>
<proteinExistence type="inferred from homology"/>
<keyword evidence="1" id="KW-0963">Cytoplasm</keyword>
<dbReference type="GO" id="GO:0006221">
    <property type="term" value="P:pyrimidine nucleotide biosynthetic process"/>
    <property type="evidence" value="ECO:0007669"/>
    <property type="project" value="UniProtKB-KW"/>
</dbReference>
<dbReference type="GO" id="GO:0016776">
    <property type="term" value="F:phosphotransferase activity, phosphate group as acceptor"/>
    <property type="evidence" value="ECO:0007669"/>
    <property type="project" value="InterPro"/>
</dbReference>
<dbReference type="EMBL" id="LRBS01000125">
    <property type="protein sequence ID" value="OII71090.1"/>
    <property type="molecule type" value="Genomic_DNA"/>
</dbReference>
<comment type="similarity">
    <text evidence="9">Belongs to the adenylate kinase family.</text>
</comment>
<keyword evidence="11" id="KW-1185">Reference proteome</keyword>
<dbReference type="Pfam" id="PF00406">
    <property type="entry name" value="ADK"/>
    <property type="match status" value="1"/>
</dbReference>
<keyword evidence="4 9" id="KW-0418">Kinase</keyword>
<dbReference type="InterPro" id="IPR033690">
    <property type="entry name" value="Adenylat_kinase_CS"/>
</dbReference>
<dbReference type="Proteomes" id="UP000186804">
    <property type="component" value="Unassembled WGS sequence"/>
</dbReference>
<evidence type="ECO:0000256" key="3">
    <source>
        <dbReference type="ARBA" id="ARBA00022741"/>
    </source>
</evidence>
<comment type="caution">
    <text evidence="10">The sequence shown here is derived from an EMBL/GenBank/DDBJ whole genome shotgun (WGS) entry which is preliminary data.</text>
</comment>
<comment type="catalytic activity">
    <reaction evidence="8">
        <text>UMP + ATP = UDP + ADP</text>
        <dbReference type="Rhea" id="RHEA:24400"/>
        <dbReference type="ChEBI" id="CHEBI:30616"/>
        <dbReference type="ChEBI" id="CHEBI:57865"/>
        <dbReference type="ChEBI" id="CHEBI:58223"/>
        <dbReference type="ChEBI" id="CHEBI:456216"/>
        <dbReference type="EC" id="2.7.4.14"/>
    </reaction>
</comment>
<dbReference type="GO" id="GO:0009123">
    <property type="term" value="P:nucleoside monophosphate metabolic process"/>
    <property type="evidence" value="ECO:0007669"/>
    <property type="project" value="UniProtKB-ARBA"/>
</dbReference>
<dbReference type="AlphaFoldDB" id="A0A1J4MA48"/>
<dbReference type="InterPro" id="IPR006266">
    <property type="entry name" value="UMP_CMP_kinase"/>
</dbReference>
<reference evidence="10 11" key="1">
    <citation type="submission" date="2016-10" db="EMBL/GenBank/DDBJ databases">
        <title>Reductive evolution of mitochondrial metabolism and differential evolution of invasion-related proteins in Cryptosporidium.</title>
        <authorList>
            <person name="Liu S."/>
            <person name="Roellig D.M."/>
            <person name="Guo Y."/>
            <person name="Li N."/>
            <person name="Frace M.A."/>
            <person name="Tang K."/>
            <person name="Zhang L."/>
            <person name="Feng Y."/>
            <person name="Xiao L."/>
        </authorList>
    </citation>
    <scope>NUCLEOTIDE SEQUENCE [LARGE SCALE GENOMIC DNA]</scope>
    <source>
        <strain evidence="10">30847</strain>
    </source>
</reference>
<gene>
    <name evidence="10" type="ORF">cand_026480</name>
</gene>
<organism evidence="10 11">
    <name type="scientific">Cryptosporidium andersoni</name>
    <dbReference type="NCBI Taxonomy" id="117008"/>
    <lineage>
        <taxon>Eukaryota</taxon>
        <taxon>Sar</taxon>
        <taxon>Alveolata</taxon>
        <taxon>Apicomplexa</taxon>
        <taxon>Conoidasida</taxon>
        <taxon>Coccidia</taxon>
        <taxon>Eucoccidiorida</taxon>
        <taxon>Eimeriorina</taxon>
        <taxon>Cryptosporidiidae</taxon>
        <taxon>Cryptosporidium</taxon>
    </lineage>
</organism>
<dbReference type="GO" id="GO:0019205">
    <property type="term" value="F:nucleobase-containing compound kinase activity"/>
    <property type="evidence" value="ECO:0007669"/>
    <property type="project" value="InterPro"/>
</dbReference>
<keyword evidence="6" id="KW-0665">Pyrimidine biosynthesis</keyword>
<dbReference type="GeneID" id="92366832"/>
<sequence>MCFGESSLVVAEMEAKREVIMTKKKPAVLFCLGPPGSGKGTQCERIVEHYSFIHLSAGDCLREAQTNNDDTSKLIDHYIREGLIVPVEITIKLLRKKMQEHGWYDNYFLIDGFPRNQDNMKGWFDNVSSDEVEVLGCLFLNCPDDIVVERLLKRGETSGRTDDNKETIVKRLKVYHEETMPIVKYFKEINKCFTIDASPPIDEVWKTVRTSIEEIIYSEPSIHH</sequence>
<evidence type="ECO:0000313" key="11">
    <source>
        <dbReference type="Proteomes" id="UP000186804"/>
    </source>
</evidence>
<keyword evidence="7" id="KW-0539">Nucleus</keyword>
<keyword evidence="2 9" id="KW-0808">Transferase</keyword>
<evidence type="ECO:0000256" key="8">
    <source>
        <dbReference type="ARBA" id="ARBA00048116"/>
    </source>
</evidence>
<dbReference type="GO" id="GO:0005524">
    <property type="term" value="F:ATP binding"/>
    <property type="evidence" value="ECO:0007669"/>
    <property type="project" value="UniProtKB-KW"/>
</dbReference>
<dbReference type="PROSITE" id="PS00113">
    <property type="entry name" value="ADENYLATE_KINASE"/>
    <property type="match status" value="1"/>
</dbReference>
<evidence type="ECO:0000256" key="2">
    <source>
        <dbReference type="ARBA" id="ARBA00022679"/>
    </source>
</evidence>
<dbReference type="NCBIfam" id="TIGR01359">
    <property type="entry name" value="UMP_CMP_kin_fam"/>
    <property type="match status" value="1"/>
</dbReference>
<dbReference type="Gene3D" id="3.40.50.300">
    <property type="entry name" value="P-loop containing nucleotide triphosphate hydrolases"/>
    <property type="match status" value="1"/>
</dbReference>